<comment type="caution">
    <text evidence="3">The sequence shown here is derived from an EMBL/GenBank/DDBJ whole genome shotgun (WGS) entry which is preliminary data.</text>
</comment>
<evidence type="ECO:0000256" key="2">
    <source>
        <dbReference type="SAM" id="MobiDB-lite"/>
    </source>
</evidence>
<evidence type="ECO:0000313" key="4">
    <source>
        <dbReference type="Proteomes" id="UP000694044"/>
    </source>
</evidence>
<keyword evidence="1" id="KW-0175">Coiled coil</keyword>
<gene>
    <name evidence="3" type="ORF">PHYPSEUDO_009442</name>
</gene>
<dbReference type="PANTHER" id="PTHR35796:SF3">
    <property type="entry name" value="BHLH DOMAIN-CONTAINING PROTEIN"/>
    <property type="match status" value="1"/>
</dbReference>
<dbReference type="Proteomes" id="UP000694044">
    <property type="component" value="Unassembled WGS sequence"/>
</dbReference>
<feature type="region of interest" description="Disordered" evidence="2">
    <location>
        <begin position="22"/>
        <end position="55"/>
    </location>
</feature>
<dbReference type="EMBL" id="JAGDFM010000392">
    <property type="protein sequence ID" value="KAG7378851.1"/>
    <property type="molecule type" value="Genomic_DNA"/>
</dbReference>
<keyword evidence="4" id="KW-1185">Reference proteome</keyword>
<evidence type="ECO:0000313" key="3">
    <source>
        <dbReference type="EMBL" id="KAG7378851.1"/>
    </source>
</evidence>
<sequence>MMADYASSSHYHASCSSIASPVEAAAPVEASQEPPSKKKMSSVTRAHSLEIPDIDTDEDALLGDVEHEWQDTPSFLDACLSDELWLGISEMTNGAELPSAPPLNAVGVGFCHLTGCDDLAPPVKAPEVCNAIPKRSKRISTKQKIDHLRGEVDELSAQLQALKARGPGEEDSTIDAQRQADKNSMPQRSLLWEQVAARQLERRQETQQENSKLREMLEMQLQEAKSLRRVLKRRTKIEMLENMLGWKRHKGQQQIGEQFTKRAFDQMLADVDGLYSRVQTLFAEKGMHNVPCPGRKRHVMNSINGVQFELTERRMLPFGIRMTENAVWNALNELELQGLQCVDGFKATVQSHSENSEDNKTTSTASFFAAYSGSTYITGVQVQKVVRKYVEGNRIVFIYQAVMEPKRSDLVGAVGLHAVLTCVVELREEGVTPSGDSKTLVQSLFYVTRHDEGLPTAHRFRSPSSLDAGTAVWDESISRIYSRAESFLVDEARRRRLPLSYERLRN</sequence>
<organism evidence="3 4">
    <name type="scientific">Phytophthora pseudosyringae</name>
    <dbReference type="NCBI Taxonomy" id="221518"/>
    <lineage>
        <taxon>Eukaryota</taxon>
        <taxon>Sar</taxon>
        <taxon>Stramenopiles</taxon>
        <taxon>Oomycota</taxon>
        <taxon>Peronosporomycetes</taxon>
        <taxon>Peronosporales</taxon>
        <taxon>Peronosporaceae</taxon>
        <taxon>Phytophthora</taxon>
    </lineage>
</organism>
<evidence type="ECO:0000256" key="1">
    <source>
        <dbReference type="SAM" id="Coils"/>
    </source>
</evidence>
<feature type="compositionally biased region" description="Low complexity" evidence="2">
    <location>
        <begin position="22"/>
        <end position="34"/>
    </location>
</feature>
<dbReference type="PANTHER" id="PTHR35796">
    <property type="entry name" value="HYPOTHETICAL CYTOSOLIC PROTEIN"/>
    <property type="match status" value="1"/>
</dbReference>
<dbReference type="AlphaFoldDB" id="A0A8T1VCR1"/>
<feature type="coiled-coil region" evidence="1">
    <location>
        <begin position="196"/>
        <end position="234"/>
    </location>
</feature>
<name>A0A8T1VCR1_9STRA</name>
<accession>A0A8T1VCR1</accession>
<proteinExistence type="predicted"/>
<reference evidence="3" key="1">
    <citation type="submission" date="2021-02" db="EMBL/GenBank/DDBJ databases">
        <authorList>
            <person name="Palmer J.M."/>
        </authorList>
    </citation>
    <scope>NUCLEOTIDE SEQUENCE</scope>
    <source>
        <strain evidence="3">SCRP734</strain>
    </source>
</reference>
<dbReference type="OrthoDB" id="129519at2759"/>
<feature type="region of interest" description="Disordered" evidence="2">
    <location>
        <begin position="163"/>
        <end position="186"/>
    </location>
</feature>
<evidence type="ECO:0008006" key="5">
    <source>
        <dbReference type="Google" id="ProtNLM"/>
    </source>
</evidence>
<protein>
    <recommendedName>
        <fullName evidence="5">M96 mating-specific protein family</fullName>
    </recommendedName>
</protein>